<dbReference type="OrthoDB" id="9779738at2"/>
<sequence length="212" mass="23017">METVLLTGFEPFQGEALNPSWEIARTLSGETVANRFRIVAKRLPTAFSTAADELYSAIENARPRAIICLGEAGGRTQLTPERVAVNIIDARIPDNAGAQPQDEPIAHDGPVGYFSLLPLRSMVDAIRAAGAPAEISDTAGTFVCNYVFYKLLHHIHTYNLPITGGFLHVPYMTEQVLMKKAPGLPLDLMAKGVRAAVEAVVQSFPERPTLMC</sequence>
<feature type="active site" evidence="9">
    <location>
        <position position="144"/>
    </location>
</feature>
<evidence type="ECO:0000256" key="1">
    <source>
        <dbReference type="ARBA" id="ARBA00001770"/>
    </source>
</evidence>
<comment type="similarity">
    <text evidence="4 9">Belongs to the peptidase C15 family.</text>
</comment>
<dbReference type="InterPro" id="IPR000816">
    <property type="entry name" value="Peptidase_C15"/>
</dbReference>
<feature type="active site" evidence="9 10">
    <location>
        <position position="81"/>
    </location>
</feature>
<dbReference type="PROSITE" id="PS01333">
    <property type="entry name" value="PYRASE_GLU"/>
    <property type="match status" value="1"/>
</dbReference>
<evidence type="ECO:0000256" key="9">
    <source>
        <dbReference type="HAMAP-Rule" id="MF_00417"/>
    </source>
</evidence>
<evidence type="ECO:0000313" key="12">
    <source>
        <dbReference type="Proteomes" id="UP000294581"/>
    </source>
</evidence>
<evidence type="ECO:0000256" key="6">
    <source>
        <dbReference type="ARBA" id="ARBA00022670"/>
    </source>
</evidence>
<feature type="active site" evidence="9">
    <location>
        <position position="168"/>
    </location>
</feature>
<keyword evidence="8 9" id="KW-0788">Thiol protease</keyword>
<evidence type="ECO:0000313" key="11">
    <source>
        <dbReference type="EMBL" id="TDY46281.1"/>
    </source>
</evidence>
<dbReference type="InterPro" id="IPR036440">
    <property type="entry name" value="Peptidase_C15-like_sf"/>
</dbReference>
<dbReference type="CDD" id="cd00501">
    <property type="entry name" value="Peptidase_C15"/>
    <property type="match status" value="1"/>
</dbReference>
<comment type="function">
    <text evidence="2 9">Removes 5-oxoproline from various penultimate amino acid residues except L-proline.</text>
</comment>
<keyword evidence="5 9" id="KW-0963">Cytoplasm</keyword>
<evidence type="ECO:0000256" key="3">
    <source>
        <dbReference type="ARBA" id="ARBA00004496"/>
    </source>
</evidence>
<name>A0A4R8LLT6_9BACL</name>
<dbReference type="InterPro" id="IPR033693">
    <property type="entry name" value="PGPEP1_Glu_AS"/>
</dbReference>
<evidence type="ECO:0000256" key="5">
    <source>
        <dbReference type="ARBA" id="ARBA00022490"/>
    </source>
</evidence>
<dbReference type="RefSeq" id="WP_134159644.1">
    <property type="nucleotide sequence ID" value="NZ_SORF01000007.1"/>
</dbReference>
<dbReference type="NCBIfam" id="NF009676">
    <property type="entry name" value="PRK13197.1"/>
    <property type="match status" value="1"/>
</dbReference>
<evidence type="ECO:0000256" key="4">
    <source>
        <dbReference type="ARBA" id="ARBA00006641"/>
    </source>
</evidence>
<evidence type="ECO:0000256" key="2">
    <source>
        <dbReference type="ARBA" id="ARBA00002280"/>
    </source>
</evidence>
<comment type="subcellular location">
    <subcellularLocation>
        <location evidence="3 9">Cytoplasm</location>
    </subcellularLocation>
</comment>
<reference evidence="11 12" key="1">
    <citation type="submission" date="2019-03" db="EMBL/GenBank/DDBJ databases">
        <title>Genomic Encyclopedia of Type Strains, Phase IV (KMG-IV): sequencing the most valuable type-strain genomes for metagenomic binning, comparative biology and taxonomic classification.</title>
        <authorList>
            <person name="Goeker M."/>
        </authorList>
    </citation>
    <scope>NUCLEOTIDE SEQUENCE [LARGE SCALE GENOMIC DNA]</scope>
    <source>
        <strain evidence="11 12">DSM 17974</strain>
    </source>
</reference>
<dbReference type="Gene3D" id="3.40.630.20">
    <property type="entry name" value="Peptidase C15, pyroglutamyl peptidase I-like"/>
    <property type="match status" value="1"/>
</dbReference>
<dbReference type="GO" id="GO:0005829">
    <property type="term" value="C:cytosol"/>
    <property type="evidence" value="ECO:0007669"/>
    <property type="project" value="InterPro"/>
</dbReference>
<organism evidence="11 12">
    <name type="scientific">Alicyclobacillus sacchari</name>
    <dbReference type="NCBI Taxonomy" id="392010"/>
    <lineage>
        <taxon>Bacteria</taxon>
        <taxon>Bacillati</taxon>
        <taxon>Bacillota</taxon>
        <taxon>Bacilli</taxon>
        <taxon>Bacillales</taxon>
        <taxon>Alicyclobacillaceae</taxon>
        <taxon>Alicyclobacillus</taxon>
    </lineage>
</organism>
<dbReference type="InterPro" id="IPR029762">
    <property type="entry name" value="PGP-I_bact-type"/>
</dbReference>
<dbReference type="EC" id="3.4.19.3" evidence="9"/>
<comment type="subunit">
    <text evidence="9">Homotetramer.</text>
</comment>
<proteinExistence type="inferred from homology"/>
<dbReference type="PIRSF" id="PIRSF015592">
    <property type="entry name" value="Prld-crbxl_pptds"/>
    <property type="match status" value="1"/>
</dbReference>
<evidence type="ECO:0000256" key="8">
    <source>
        <dbReference type="ARBA" id="ARBA00022807"/>
    </source>
</evidence>
<dbReference type="PANTHER" id="PTHR23402:SF1">
    <property type="entry name" value="PYROGLUTAMYL-PEPTIDASE I"/>
    <property type="match status" value="1"/>
</dbReference>
<keyword evidence="7 9" id="KW-0378">Hydrolase</keyword>
<dbReference type="Proteomes" id="UP000294581">
    <property type="component" value="Unassembled WGS sequence"/>
</dbReference>
<keyword evidence="12" id="KW-1185">Reference proteome</keyword>
<dbReference type="GO" id="GO:0006508">
    <property type="term" value="P:proteolysis"/>
    <property type="evidence" value="ECO:0007669"/>
    <property type="project" value="UniProtKB-KW"/>
</dbReference>
<dbReference type="PANTHER" id="PTHR23402">
    <property type="entry name" value="PROTEASE FAMILY C15 PYROGLUTAMYL-PEPTIDASE I-RELATED"/>
    <property type="match status" value="1"/>
</dbReference>
<protein>
    <recommendedName>
        <fullName evidence="9">Pyrrolidone-carboxylate peptidase</fullName>
        <ecNumber evidence="9">3.4.19.3</ecNumber>
    </recommendedName>
    <alternativeName>
        <fullName evidence="9">5-oxoprolyl-peptidase</fullName>
    </alternativeName>
    <alternativeName>
        <fullName evidence="9">Pyroglutamyl-peptidase I</fullName>
        <shortName evidence="9">PGP-I</shortName>
        <shortName evidence="9">Pyrase</shortName>
    </alternativeName>
</protein>
<dbReference type="NCBIfam" id="TIGR00504">
    <property type="entry name" value="pyro_pdase"/>
    <property type="match status" value="1"/>
</dbReference>
<dbReference type="HAMAP" id="MF_00417">
    <property type="entry name" value="Pyrrolid_peptidase"/>
    <property type="match status" value="1"/>
</dbReference>
<dbReference type="InterPro" id="IPR016125">
    <property type="entry name" value="Peptidase_C15-like"/>
</dbReference>
<dbReference type="GO" id="GO:0016920">
    <property type="term" value="F:pyroglutamyl-peptidase activity"/>
    <property type="evidence" value="ECO:0007669"/>
    <property type="project" value="UniProtKB-UniRule"/>
</dbReference>
<dbReference type="SUPFAM" id="SSF53182">
    <property type="entry name" value="Pyrrolidone carboxyl peptidase (pyroglutamate aminopeptidase)"/>
    <property type="match status" value="1"/>
</dbReference>
<gene>
    <name evidence="9" type="primary">pcp</name>
    <name evidence="11" type="ORF">C7445_10755</name>
</gene>
<dbReference type="PRINTS" id="PR00706">
    <property type="entry name" value="PYROGLUPTASE"/>
</dbReference>
<keyword evidence="6 9" id="KW-0645">Protease</keyword>
<comment type="caution">
    <text evidence="11">The sequence shown here is derived from an EMBL/GenBank/DDBJ whole genome shotgun (WGS) entry which is preliminary data.</text>
</comment>
<dbReference type="EMBL" id="SORF01000007">
    <property type="protein sequence ID" value="TDY46281.1"/>
    <property type="molecule type" value="Genomic_DNA"/>
</dbReference>
<comment type="catalytic activity">
    <reaction evidence="1 9 10">
        <text>Release of an N-terminal pyroglutamyl group from a polypeptide, the second amino acid generally not being Pro.</text>
        <dbReference type="EC" id="3.4.19.3"/>
    </reaction>
</comment>
<accession>A0A4R8LLT6</accession>
<dbReference type="FunFam" id="3.40.630.20:FF:000001">
    <property type="entry name" value="Pyrrolidone-carboxylate peptidase"/>
    <property type="match status" value="1"/>
</dbReference>
<evidence type="ECO:0000256" key="7">
    <source>
        <dbReference type="ARBA" id="ARBA00022801"/>
    </source>
</evidence>
<dbReference type="AlphaFoldDB" id="A0A4R8LLT6"/>
<evidence type="ECO:0000256" key="10">
    <source>
        <dbReference type="PROSITE-ProRule" id="PRU10076"/>
    </source>
</evidence>
<dbReference type="Pfam" id="PF01470">
    <property type="entry name" value="Peptidase_C15"/>
    <property type="match status" value="1"/>
</dbReference>